<dbReference type="EMBL" id="JAJEQE010000007">
    <property type="protein sequence ID" value="MCC2148301.1"/>
    <property type="molecule type" value="Genomic_DNA"/>
</dbReference>
<reference evidence="1 2" key="1">
    <citation type="submission" date="2021-10" db="EMBL/GenBank/DDBJ databases">
        <title>Anaerobic single-cell dispensing facilitates the cultivation of human gut bacteria.</title>
        <authorList>
            <person name="Afrizal A."/>
        </authorList>
    </citation>
    <scope>NUCLEOTIDE SEQUENCE [LARGE SCALE GENOMIC DNA]</scope>
    <source>
        <strain evidence="1 2">CLA-AA-H246</strain>
    </source>
</reference>
<evidence type="ECO:0000313" key="1">
    <source>
        <dbReference type="EMBL" id="MCC2148301.1"/>
    </source>
</evidence>
<dbReference type="Proteomes" id="UP001299235">
    <property type="component" value="Unassembled WGS sequence"/>
</dbReference>
<name>A0ABS8ESZ6_9FIRM</name>
<evidence type="ECO:0000313" key="2">
    <source>
        <dbReference type="Proteomes" id="UP001299235"/>
    </source>
</evidence>
<comment type="caution">
    <text evidence="1">The sequence shown here is derived from an EMBL/GenBank/DDBJ whole genome shotgun (WGS) entry which is preliminary data.</text>
</comment>
<accession>A0ABS8ESZ6</accession>
<keyword evidence="2" id="KW-1185">Reference proteome</keyword>
<proteinExistence type="predicted"/>
<sequence>METYLGRASEQTKQLYKVLLSKGYPKELCAEIAYKNMNTDYTATRMLGYLYRVTNPRIEDLVDEMLAILSDREAIIQKKELEHAQAVINDMYKNGL</sequence>
<dbReference type="RefSeq" id="WP_173896631.1">
    <property type="nucleotide sequence ID" value="NZ_JAJEQE010000007.1"/>
</dbReference>
<gene>
    <name evidence="1" type="ORF">LKD42_03365</name>
</gene>
<organism evidence="1 2">
    <name type="scientific">Hominisplanchenecus faecis</name>
    <dbReference type="NCBI Taxonomy" id="2885351"/>
    <lineage>
        <taxon>Bacteria</taxon>
        <taxon>Bacillati</taxon>
        <taxon>Bacillota</taxon>
        <taxon>Clostridia</taxon>
        <taxon>Lachnospirales</taxon>
        <taxon>Lachnospiraceae</taxon>
        <taxon>Hominisplanchenecus</taxon>
    </lineage>
</organism>
<protein>
    <submittedName>
        <fullName evidence="1">Uncharacterized protein</fullName>
    </submittedName>
</protein>